<organism evidence="2 3">
    <name type="scientific">Algivirga pacifica</name>
    <dbReference type="NCBI Taxonomy" id="1162670"/>
    <lineage>
        <taxon>Bacteria</taxon>
        <taxon>Pseudomonadati</taxon>
        <taxon>Bacteroidota</taxon>
        <taxon>Cytophagia</taxon>
        <taxon>Cytophagales</taxon>
        <taxon>Flammeovirgaceae</taxon>
        <taxon>Algivirga</taxon>
    </lineage>
</organism>
<protein>
    <recommendedName>
        <fullName evidence="1">Sulfotransferase domain-containing protein</fullName>
    </recommendedName>
</protein>
<comment type="caution">
    <text evidence="2">The sequence shown here is derived from an EMBL/GenBank/DDBJ whole genome shotgun (WGS) entry which is preliminary data.</text>
</comment>
<dbReference type="InterPro" id="IPR027417">
    <property type="entry name" value="P-loop_NTPase"/>
</dbReference>
<keyword evidence="3" id="KW-1185">Reference proteome</keyword>
<accession>A0ABP9D4W6</accession>
<dbReference type="Proteomes" id="UP001500298">
    <property type="component" value="Unassembled WGS sequence"/>
</dbReference>
<dbReference type="RefSeq" id="WP_345368785.1">
    <property type="nucleotide sequence ID" value="NZ_BAABJX010000008.1"/>
</dbReference>
<sequence>MQTSYIYDIKEMLYTFQLWIEKQTLKPFVKVYSHPRSGTHFSEAFLGKNFYQKFDLSKKNITWGHWANRAVNEEGNPYQELFGSHFFPNKKILKSNKPMLYMVRDGRAVAYSIWKTANFIHPKHQGISFSDFLRMPLDWSGTPSIQVDAPTMTIAEHWKQHVEEWEKLASTKSNILIVRYEDLKDNPYEVYQTIRKKFFPKQKELAPIELDTVSKPIGLLPNKGQKDSWKSHFTEEDNAYFLEMVGEDYKWLSGEVVESLNFTTS</sequence>
<evidence type="ECO:0000313" key="2">
    <source>
        <dbReference type="EMBL" id="GAA4822919.1"/>
    </source>
</evidence>
<gene>
    <name evidence="2" type="ORF">GCM10023331_04150</name>
</gene>
<dbReference type="Gene3D" id="3.40.50.300">
    <property type="entry name" value="P-loop containing nucleotide triphosphate hydrolases"/>
    <property type="match status" value="1"/>
</dbReference>
<reference evidence="3" key="1">
    <citation type="journal article" date="2019" name="Int. J. Syst. Evol. Microbiol.">
        <title>The Global Catalogue of Microorganisms (GCM) 10K type strain sequencing project: providing services to taxonomists for standard genome sequencing and annotation.</title>
        <authorList>
            <consortium name="The Broad Institute Genomics Platform"/>
            <consortium name="The Broad Institute Genome Sequencing Center for Infectious Disease"/>
            <person name="Wu L."/>
            <person name="Ma J."/>
        </authorList>
    </citation>
    <scope>NUCLEOTIDE SEQUENCE [LARGE SCALE GENOMIC DNA]</scope>
    <source>
        <strain evidence="3">JCM 18326</strain>
    </source>
</reference>
<dbReference type="Pfam" id="PF00685">
    <property type="entry name" value="Sulfotransfer_1"/>
    <property type="match status" value="1"/>
</dbReference>
<dbReference type="EMBL" id="BAABJX010000008">
    <property type="protein sequence ID" value="GAA4822919.1"/>
    <property type="molecule type" value="Genomic_DNA"/>
</dbReference>
<feature type="domain" description="Sulfotransferase" evidence="1">
    <location>
        <begin position="68"/>
        <end position="194"/>
    </location>
</feature>
<evidence type="ECO:0000313" key="3">
    <source>
        <dbReference type="Proteomes" id="UP001500298"/>
    </source>
</evidence>
<dbReference type="SUPFAM" id="SSF52540">
    <property type="entry name" value="P-loop containing nucleoside triphosphate hydrolases"/>
    <property type="match status" value="1"/>
</dbReference>
<evidence type="ECO:0000259" key="1">
    <source>
        <dbReference type="Pfam" id="PF00685"/>
    </source>
</evidence>
<proteinExistence type="predicted"/>
<dbReference type="InterPro" id="IPR000863">
    <property type="entry name" value="Sulfotransferase_dom"/>
</dbReference>
<name>A0ABP9D4W6_9BACT</name>